<sequence>MRTEDHNIQEPAGTTTNVRVVAPGMGAPEALALHPAPVPRAGRGRVVVEVEAAGISYAEVQMLERLHPFPPKFPFVPGYDLVGRVTEVGKGVTGIRPGDRVAAMPRKGSWTRFAEVPAKSLTAVPGGIDPAEAVSLVTNGVTAWQMLHRLARVRSGQSVLVHGASGGVGTLLTALAVRNGIRVIGTASPGKHERVRALGAHPLDYRSPDLPHRVRELAPDGVAAVFDHIGGSGLDQGWAMLAPGGVLVSFDSSVSGHAPGQWFRPHVPAMRRALVWNLKRRLGLTGGRRMSMYYVKPDAAFRSDLDAMYRLVLSGDLRPPIAERYALAEAGAAMRRLMNGGVVGKLVLIP</sequence>
<dbReference type="GO" id="GO:0070402">
    <property type="term" value="F:NADPH binding"/>
    <property type="evidence" value="ECO:0007669"/>
    <property type="project" value="TreeGrafter"/>
</dbReference>
<evidence type="ECO:0000259" key="3">
    <source>
        <dbReference type="SMART" id="SM00829"/>
    </source>
</evidence>
<dbReference type="InterPro" id="IPR013154">
    <property type="entry name" value="ADH-like_N"/>
</dbReference>
<dbReference type="Pfam" id="PF08240">
    <property type="entry name" value="ADH_N"/>
    <property type="match status" value="1"/>
</dbReference>
<gene>
    <name evidence="4" type="ORF">HNR06_005257</name>
</gene>
<dbReference type="GO" id="GO:0005829">
    <property type="term" value="C:cytosol"/>
    <property type="evidence" value="ECO:0007669"/>
    <property type="project" value="TreeGrafter"/>
</dbReference>
<keyword evidence="1" id="KW-0521">NADP</keyword>
<dbReference type="Gene3D" id="3.40.50.720">
    <property type="entry name" value="NAD(P)-binding Rossmann-like Domain"/>
    <property type="match status" value="1"/>
</dbReference>
<evidence type="ECO:0000313" key="5">
    <source>
        <dbReference type="Proteomes" id="UP000584931"/>
    </source>
</evidence>
<protein>
    <submittedName>
        <fullName evidence="4">NADPH2:quinone reductase</fullName>
        <ecNumber evidence="4">1.6.5.5</ecNumber>
    </submittedName>
</protein>
<dbReference type="Pfam" id="PF13602">
    <property type="entry name" value="ADH_zinc_N_2"/>
    <property type="match status" value="1"/>
</dbReference>
<dbReference type="PANTHER" id="PTHR48106">
    <property type="entry name" value="QUINONE OXIDOREDUCTASE PIG3-RELATED"/>
    <property type="match status" value="1"/>
</dbReference>
<accession>A0A7Z0BLA9</accession>
<evidence type="ECO:0000256" key="1">
    <source>
        <dbReference type="ARBA" id="ARBA00022857"/>
    </source>
</evidence>
<keyword evidence="2 4" id="KW-0560">Oxidoreductase</keyword>
<dbReference type="SUPFAM" id="SSF50129">
    <property type="entry name" value="GroES-like"/>
    <property type="match status" value="1"/>
</dbReference>
<dbReference type="EC" id="1.6.5.5" evidence="4"/>
<evidence type="ECO:0000313" key="4">
    <source>
        <dbReference type="EMBL" id="NYH55668.1"/>
    </source>
</evidence>
<dbReference type="RefSeq" id="WP_179811654.1">
    <property type="nucleotide sequence ID" value="NZ_JACCHL010000001.1"/>
</dbReference>
<dbReference type="Gene3D" id="3.90.180.10">
    <property type="entry name" value="Medium-chain alcohol dehydrogenases, catalytic domain"/>
    <property type="match status" value="1"/>
</dbReference>
<dbReference type="InterPro" id="IPR036291">
    <property type="entry name" value="NAD(P)-bd_dom_sf"/>
</dbReference>
<dbReference type="SMART" id="SM00829">
    <property type="entry name" value="PKS_ER"/>
    <property type="match status" value="1"/>
</dbReference>
<dbReference type="Proteomes" id="UP000584931">
    <property type="component" value="Unassembled WGS sequence"/>
</dbReference>
<organism evidence="4 5">
    <name type="scientific">Nocardiopsis sinuspersici</name>
    <dbReference type="NCBI Taxonomy" id="501010"/>
    <lineage>
        <taxon>Bacteria</taxon>
        <taxon>Bacillati</taxon>
        <taxon>Actinomycetota</taxon>
        <taxon>Actinomycetes</taxon>
        <taxon>Streptosporangiales</taxon>
        <taxon>Nocardiopsidaceae</taxon>
        <taxon>Nocardiopsis</taxon>
    </lineage>
</organism>
<dbReference type="SUPFAM" id="SSF51735">
    <property type="entry name" value="NAD(P)-binding Rossmann-fold domains"/>
    <property type="match status" value="1"/>
</dbReference>
<dbReference type="GO" id="GO:0003960">
    <property type="term" value="F:quinone reductase (NADPH) activity"/>
    <property type="evidence" value="ECO:0007669"/>
    <property type="project" value="UniProtKB-EC"/>
</dbReference>
<dbReference type="EMBL" id="JACCHL010000001">
    <property type="protein sequence ID" value="NYH55668.1"/>
    <property type="molecule type" value="Genomic_DNA"/>
</dbReference>
<proteinExistence type="predicted"/>
<evidence type="ECO:0000256" key="2">
    <source>
        <dbReference type="ARBA" id="ARBA00023002"/>
    </source>
</evidence>
<dbReference type="InterPro" id="IPR011032">
    <property type="entry name" value="GroES-like_sf"/>
</dbReference>
<dbReference type="PANTHER" id="PTHR48106:SF13">
    <property type="entry name" value="QUINONE OXIDOREDUCTASE-RELATED"/>
    <property type="match status" value="1"/>
</dbReference>
<reference evidence="4 5" key="1">
    <citation type="submission" date="2020-07" db="EMBL/GenBank/DDBJ databases">
        <title>Sequencing the genomes of 1000 actinobacteria strains.</title>
        <authorList>
            <person name="Klenk H.-P."/>
        </authorList>
    </citation>
    <scope>NUCLEOTIDE SEQUENCE [LARGE SCALE GENOMIC DNA]</scope>
    <source>
        <strain evidence="4 5">DSM 45278</strain>
    </source>
</reference>
<feature type="domain" description="Enoyl reductase (ER)" evidence="3">
    <location>
        <begin position="26"/>
        <end position="348"/>
    </location>
</feature>
<name>A0A7Z0BLA9_9ACTN</name>
<comment type="caution">
    <text evidence="4">The sequence shown here is derived from an EMBL/GenBank/DDBJ whole genome shotgun (WGS) entry which is preliminary data.</text>
</comment>
<dbReference type="GO" id="GO:0035925">
    <property type="term" value="F:mRNA 3'-UTR AU-rich region binding"/>
    <property type="evidence" value="ECO:0007669"/>
    <property type="project" value="TreeGrafter"/>
</dbReference>
<dbReference type="AlphaFoldDB" id="A0A7Z0BLA9"/>
<dbReference type="InterPro" id="IPR020843">
    <property type="entry name" value="ER"/>
</dbReference>